<evidence type="ECO:0000313" key="1">
    <source>
        <dbReference type="EMBL" id="PSN74649.1"/>
    </source>
</evidence>
<dbReference type="SUPFAM" id="SSF56281">
    <property type="entry name" value="Metallo-hydrolase/oxidoreductase"/>
    <property type="match status" value="1"/>
</dbReference>
<reference evidence="1 2" key="1">
    <citation type="journal article" date="2018" name="Front. Microbiol.">
        <title>Genome-Wide Analysis of Corynespora cassiicola Leaf Fall Disease Putative Effectors.</title>
        <authorList>
            <person name="Lopez D."/>
            <person name="Ribeiro S."/>
            <person name="Label P."/>
            <person name="Fumanal B."/>
            <person name="Venisse J.S."/>
            <person name="Kohler A."/>
            <person name="de Oliveira R.R."/>
            <person name="Labutti K."/>
            <person name="Lipzen A."/>
            <person name="Lail K."/>
            <person name="Bauer D."/>
            <person name="Ohm R.A."/>
            <person name="Barry K.W."/>
            <person name="Spatafora J."/>
            <person name="Grigoriev I.V."/>
            <person name="Martin F.M."/>
            <person name="Pujade-Renaud V."/>
        </authorList>
    </citation>
    <scope>NUCLEOTIDE SEQUENCE [LARGE SCALE GENOMIC DNA]</scope>
    <source>
        <strain evidence="1 2">Philippines</strain>
    </source>
</reference>
<name>A0A2T2PAG1_CORCC</name>
<dbReference type="OrthoDB" id="421671at2759"/>
<proteinExistence type="predicted"/>
<keyword evidence="2" id="KW-1185">Reference proteome</keyword>
<dbReference type="InterPro" id="IPR025638">
    <property type="entry name" value="DUF4336"/>
</dbReference>
<dbReference type="PANTHER" id="PTHR33835:SF1">
    <property type="entry name" value="METALLO-BETA-LACTAMASE DOMAIN-CONTAINING PROTEIN"/>
    <property type="match status" value="1"/>
</dbReference>
<dbReference type="Proteomes" id="UP000240883">
    <property type="component" value="Unassembled WGS sequence"/>
</dbReference>
<dbReference type="AlphaFoldDB" id="A0A2T2PAG1"/>
<protein>
    <submittedName>
        <fullName evidence="1">Uncharacterized protein</fullName>
    </submittedName>
</protein>
<evidence type="ECO:0000313" key="2">
    <source>
        <dbReference type="Proteomes" id="UP000240883"/>
    </source>
</evidence>
<dbReference type="PANTHER" id="PTHR33835">
    <property type="entry name" value="YALI0C07656P"/>
    <property type="match status" value="1"/>
</dbReference>
<sequence length="186" mass="21536">MQHHIFLGPWHEAYPQAQVLGPETLPEKRQKQGNEDVPFAFVFRKDKPITSITPEFDAEFDYEYVYAHANKEIVFNHKPTKTLIQADLLFNYPSTEQFSKTDVDPQSGILTKIFGSLTNTYGNGQKRFIWYATSSGDRTGFTNSIRKINEWDFDRMIPCHGDTIDTGAKGIFQRILEWHLEQKKTS</sequence>
<dbReference type="Gene3D" id="3.60.15.10">
    <property type="entry name" value="Ribonuclease Z/Hydroxyacylglutathione hydrolase-like"/>
    <property type="match status" value="1"/>
</dbReference>
<gene>
    <name evidence="1" type="ORF">BS50DRAFT_567450</name>
</gene>
<dbReference type="EMBL" id="KZ678128">
    <property type="protein sequence ID" value="PSN74649.1"/>
    <property type="molecule type" value="Genomic_DNA"/>
</dbReference>
<accession>A0A2T2PAG1</accession>
<organism evidence="1 2">
    <name type="scientific">Corynespora cassiicola Philippines</name>
    <dbReference type="NCBI Taxonomy" id="1448308"/>
    <lineage>
        <taxon>Eukaryota</taxon>
        <taxon>Fungi</taxon>
        <taxon>Dikarya</taxon>
        <taxon>Ascomycota</taxon>
        <taxon>Pezizomycotina</taxon>
        <taxon>Dothideomycetes</taxon>
        <taxon>Pleosporomycetidae</taxon>
        <taxon>Pleosporales</taxon>
        <taxon>Corynesporascaceae</taxon>
        <taxon>Corynespora</taxon>
    </lineage>
</organism>
<dbReference type="InterPro" id="IPR036866">
    <property type="entry name" value="RibonucZ/Hydroxyglut_hydro"/>
</dbReference>